<keyword evidence="1" id="KW-0472">Membrane</keyword>
<accession>A0A931CAW0</accession>
<dbReference type="EMBL" id="JADQTO010000021">
    <property type="protein sequence ID" value="MBG0566585.1"/>
    <property type="molecule type" value="Genomic_DNA"/>
</dbReference>
<dbReference type="InterPro" id="IPR045428">
    <property type="entry name" value="EACC1"/>
</dbReference>
<evidence type="ECO:0000256" key="1">
    <source>
        <dbReference type="SAM" id="Phobius"/>
    </source>
</evidence>
<keyword evidence="1" id="KW-1133">Transmembrane helix</keyword>
<feature type="transmembrane region" description="Helical" evidence="1">
    <location>
        <begin position="60"/>
        <end position="80"/>
    </location>
</feature>
<evidence type="ECO:0000313" key="2">
    <source>
        <dbReference type="EMBL" id="MBG0566585.1"/>
    </source>
</evidence>
<comment type="caution">
    <text evidence="2">The sequence shown here is derived from an EMBL/GenBank/DDBJ whole genome shotgun (WGS) entry which is preliminary data.</text>
</comment>
<reference evidence="2" key="1">
    <citation type="submission" date="2020-11" db="EMBL/GenBank/DDBJ databases">
        <title>Isolation and identification of active actinomycetes.</title>
        <authorList>
            <person name="Sun X."/>
        </authorList>
    </citation>
    <scope>NUCLEOTIDE SEQUENCE</scope>
    <source>
        <strain evidence="2">NEAU-A11</strain>
    </source>
</reference>
<evidence type="ECO:0000313" key="3">
    <source>
        <dbReference type="Proteomes" id="UP000598146"/>
    </source>
</evidence>
<organism evidence="2 3">
    <name type="scientific">Actinoplanes aureus</name>
    <dbReference type="NCBI Taxonomy" id="2792083"/>
    <lineage>
        <taxon>Bacteria</taxon>
        <taxon>Bacillati</taxon>
        <taxon>Actinomycetota</taxon>
        <taxon>Actinomycetes</taxon>
        <taxon>Micromonosporales</taxon>
        <taxon>Micromonosporaceae</taxon>
        <taxon>Actinoplanes</taxon>
    </lineage>
</organism>
<dbReference type="AlphaFoldDB" id="A0A931CAW0"/>
<name>A0A931CAW0_9ACTN</name>
<dbReference type="Proteomes" id="UP000598146">
    <property type="component" value="Unassembled WGS sequence"/>
</dbReference>
<keyword evidence="3" id="KW-1185">Reference proteome</keyword>
<keyword evidence="1" id="KW-0812">Transmembrane</keyword>
<proteinExistence type="predicted"/>
<gene>
    <name evidence="2" type="ORF">I4J89_34585</name>
</gene>
<dbReference type="RefSeq" id="WP_196418354.1">
    <property type="nucleotide sequence ID" value="NZ_JADQTO010000021.1"/>
</dbReference>
<sequence length="129" mass="13792">MGVDGVTEVLVVLEADDEIDAETYERLVHRLRAEIGHVDVESVTAAPADAAPAYAKGDPVTVGALIVALSASGGVFVALVDTVRDWLGRQHGRHRITLTVDGDTIELEGATSAQQRELVAAFLQRHRPE</sequence>
<dbReference type="Pfam" id="PF19953">
    <property type="entry name" value="EACC1"/>
    <property type="match status" value="1"/>
</dbReference>
<protein>
    <submittedName>
        <fullName evidence="2">Uncharacterized protein</fullName>
    </submittedName>
</protein>